<evidence type="ECO:0000313" key="3">
    <source>
        <dbReference type="Proteomes" id="UP000005710"/>
    </source>
</evidence>
<keyword evidence="1" id="KW-1133">Transmembrane helix</keyword>
<sequence length="143" mass="14808">MLSACLIAAGVPRSAGTAPASPVVKRQFCCSLNNSLSLWLPVFFIGSVGVGIGNGIVQPLIATLWQEQTPNHLLGRALGLVSSLSGTIALFTMAITGPLGEIFGVRAVYVTAASVAVAIALLARTWPWSAAVRAAYAGRMLRT</sequence>
<dbReference type="AlphaFoldDB" id="K6QE31"/>
<dbReference type="InterPro" id="IPR036259">
    <property type="entry name" value="MFS_trans_sf"/>
</dbReference>
<protein>
    <submittedName>
        <fullName evidence="2">Uncharacterized protein</fullName>
    </submittedName>
</protein>
<keyword evidence="3" id="KW-1185">Reference proteome</keyword>
<dbReference type="Gene3D" id="1.20.1250.20">
    <property type="entry name" value="MFS general substrate transporter like domains"/>
    <property type="match status" value="1"/>
</dbReference>
<dbReference type="Proteomes" id="UP000005710">
    <property type="component" value="Unassembled WGS sequence"/>
</dbReference>
<proteinExistence type="predicted"/>
<evidence type="ECO:0000256" key="1">
    <source>
        <dbReference type="SAM" id="Phobius"/>
    </source>
</evidence>
<keyword evidence="1" id="KW-0472">Membrane</keyword>
<organism evidence="2 3">
    <name type="scientific">Thermaerobacter subterraneus DSM 13965</name>
    <dbReference type="NCBI Taxonomy" id="867903"/>
    <lineage>
        <taxon>Bacteria</taxon>
        <taxon>Bacillati</taxon>
        <taxon>Bacillota</taxon>
        <taxon>Clostridia</taxon>
        <taxon>Eubacteriales</taxon>
        <taxon>Clostridiales Family XVII. Incertae Sedis</taxon>
        <taxon>Thermaerobacter</taxon>
    </lineage>
</organism>
<dbReference type="SUPFAM" id="SSF103473">
    <property type="entry name" value="MFS general substrate transporter"/>
    <property type="match status" value="1"/>
</dbReference>
<evidence type="ECO:0000313" key="2">
    <source>
        <dbReference type="EMBL" id="EKP95006.1"/>
    </source>
</evidence>
<feature type="transmembrane region" description="Helical" evidence="1">
    <location>
        <begin position="102"/>
        <end position="123"/>
    </location>
</feature>
<feature type="transmembrane region" description="Helical" evidence="1">
    <location>
        <begin position="73"/>
        <end position="96"/>
    </location>
</feature>
<accession>K6QE31</accession>
<keyword evidence="1" id="KW-0812">Transmembrane</keyword>
<name>K6QE31_9FIRM</name>
<gene>
    <name evidence="2" type="ORF">ThesuDRAFT_00730</name>
</gene>
<dbReference type="HOGENOM" id="CLU_1805268_0_0_9"/>
<comment type="caution">
    <text evidence="2">The sequence shown here is derived from an EMBL/GenBank/DDBJ whole genome shotgun (WGS) entry which is preliminary data.</text>
</comment>
<reference evidence="2" key="1">
    <citation type="submission" date="2010-10" db="EMBL/GenBank/DDBJ databases">
        <authorList>
            <consortium name="US DOE Joint Genome Institute (JGI-PGF)"/>
            <person name="Lucas S."/>
            <person name="Copeland A."/>
            <person name="Lapidus A."/>
            <person name="Bruce D."/>
            <person name="Goodwin L."/>
            <person name="Pitluck S."/>
            <person name="Kyrpides N."/>
            <person name="Mavromatis K."/>
            <person name="Detter J.C."/>
            <person name="Han C."/>
            <person name="Land M."/>
            <person name="Hauser L."/>
            <person name="Markowitz V."/>
            <person name="Cheng J.-F."/>
            <person name="Hugenholtz P."/>
            <person name="Woyke T."/>
            <person name="Wu D."/>
            <person name="Pukall R."/>
            <person name="Wahrenburg C."/>
            <person name="Brambilla E."/>
            <person name="Klenk H.-P."/>
            <person name="Eisen J.A."/>
        </authorList>
    </citation>
    <scope>NUCLEOTIDE SEQUENCE [LARGE SCALE GENOMIC DNA]</scope>
    <source>
        <strain evidence="2">DSM 13965</strain>
    </source>
</reference>
<feature type="transmembrane region" description="Helical" evidence="1">
    <location>
        <begin position="36"/>
        <end position="61"/>
    </location>
</feature>
<reference evidence="2" key="2">
    <citation type="submission" date="2012-10" db="EMBL/GenBank/DDBJ databases">
        <title>Improved high-quality draft of Thermaerobacter subterraneus C21, DSM 13965.</title>
        <authorList>
            <consortium name="DOE Joint Genome Institute"/>
            <person name="Eisen J."/>
            <person name="Huntemann M."/>
            <person name="Wei C.-L."/>
            <person name="Han J."/>
            <person name="Detter J.C."/>
            <person name="Han C."/>
            <person name="Tapia R."/>
            <person name="Chen A."/>
            <person name="Kyrpides N."/>
            <person name="Mavromatis K."/>
            <person name="Markowitz V."/>
            <person name="Szeto E."/>
            <person name="Ivanova N."/>
            <person name="Mikhailova N."/>
            <person name="Ovchinnikova G."/>
            <person name="Pagani I."/>
            <person name="Pati A."/>
            <person name="Goodwin L."/>
            <person name="Nordberg H.P."/>
            <person name="Cantor M.N."/>
            <person name="Hua S.X."/>
            <person name="Woyke T."/>
            <person name="Eisen J."/>
            <person name="Klenk H.-P."/>
        </authorList>
    </citation>
    <scope>NUCLEOTIDE SEQUENCE [LARGE SCALE GENOMIC DNA]</scope>
    <source>
        <strain evidence="2">DSM 13965</strain>
    </source>
</reference>
<dbReference type="EMBL" id="AENY02000002">
    <property type="protein sequence ID" value="EKP95006.1"/>
    <property type="molecule type" value="Genomic_DNA"/>
</dbReference>